<evidence type="ECO:0000256" key="1">
    <source>
        <dbReference type="SAM" id="MobiDB-lite"/>
    </source>
</evidence>
<name>A0A914HUF3_GLORO</name>
<keyword evidence="2" id="KW-1185">Reference proteome</keyword>
<reference evidence="3" key="1">
    <citation type="submission" date="2022-11" db="UniProtKB">
        <authorList>
            <consortium name="WormBaseParasite"/>
        </authorList>
    </citation>
    <scope>IDENTIFICATION</scope>
</reference>
<proteinExistence type="predicted"/>
<accession>A0A914HUF3</accession>
<evidence type="ECO:0000313" key="2">
    <source>
        <dbReference type="Proteomes" id="UP000887572"/>
    </source>
</evidence>
<evidence type="ECO:0000313" key="3">
    <source>
        <dbReference type="WBParaSite" id="Gr19_v10_g4095.t1"/>
    </source>
</evidence>
<sequence>MHEPSTTINTDVTDGRTDGRWSSTRAFHKKESNGNNWVRPVQRRGFSSHWHPNKSKNSGDKVVGTGAMSQSEHSNSDPTEERE</sequence>
<protein>
    <submittedName>
        <fullName evidence="3">Uncharacterized protein</fullName>
    </submittedName>
</protein>
<dbReference type="AlphaFoldDB" id="A0A914HUF3"/>
<feature type="compositionally biased region" description="Polar residues" evidence="1">
    <location>
        <begin position="67"/>
        <end position="77"/>
    </location>
</feature>
<feature type="region of interest" description="Disordered" evidence="1">
    <location>
        <begin position="1"/>
        <end position="83"/>
    </location>
</feature>
<feature type="compositionally biased region" description="Polar residues" evidence="1">
    <location>
        <begin position="1"/>
        <end position="12"/>
    </location>
</feature>
<dbReference type="Proteomes" id="UP000887572">
    <property type="component" value="Unplaced"/>
</dbReference>
<dbReference type="WBParaSite" id="Gr19_v10_g4095.t1">
    <property type="protein sequence ID" value="Gr19_v10_g4095.t1"/>
    <property type="gene ID" value="Gr19_v10_g4095"/>
</dbReference>
<organism evidence="2 3">
    <name type="scientific">Globodera rostochiensis</name>
    <name type="common">Golden nematode worm</name>
    <name type="synonym">Heterodera rostochiensis</name>
    <dbReference type="NCBI Taxonomy" id="31243"/>
    <lineage>
        <taxon>Eukaryota</taxon>
        <taxon>Metazoa</taxon>
        <taxon>Ecdysozoa</taxon>
        <taxon>Nematoda</taxon>
        <taxon>Chromadorea</taxon>
        <taxon>Rhabditida</taxon>
        <taxon>Tylenchina</taxon>
        <taxon>Tylenchomorpha</taxon>
        <taxon>Tylenchoidea</taxon>
        <taxon>Heteroderidae</taxon>
        <taxon>Heteroderinae</taxon>
        <taxon>Globodera</taxon>
    </lineage>
</organism>